<dbReference type="Proteomes" id="UP000178449">
    <property type="component" value="Unassembled WGS sequence"/>
</dbReference>
<proteinExistence type="predicted"/>
<sequence length="364" mass="40622">MSFVWFVDHPQLLEPLNKRVHDEWLLGFVGWAKGGRLTPNDWPKLVSSPQRRVLLADRILSDPQLESAIKELTPWVKAGWVQAVRFLDPGLGVVLGKAFPQLPLQADLRFGGVNEKAVNCWAKGFGSGLERLVLSNQIPVKALGLWDKRRLLPFEMQVLGPIEVFYSARPLLGGPWRGAARSEVRPRQSATLLEGPEGTVMYHSRELFILDRLSRLTEVGVNFWRLAPTSAKLAALIVEAIETQDWAGLKAAWPQKTTAGFFSANRTDRPLKRLTNPILSSEDWSPLGRVVSGQKGSHCLIELEQTLILPAPLKLINPEGKSSEFILQELKDLRGKVYKELVPPGLYLSSWIKQGLAQSLLIKG</sequence>
<evidence type="ECO:0000313" key="2">
    <source>
        <dbReference type="Proteomes" id="UP000178449"/>
    </source>
</evidence>
<dbReference type="InterPro" id="IPR001539">
    <property type="entry name" value="Peptidase_U32"/>
</dbReference>
<evidence type="ECO:0000313" key="1">
    <source>
        <dbReference type="EMBL" id="OGG95196.1"/>
    </source>
</evidence>
<dbReference type="AlphaFoldDB" id="A0A1F6GAR6"/>
<dbReference type="EMBL" id="MFNE01000026">
    <property type="protein sequence ID" value="OGG95196.1"/>
    <property type="molecule type" value="Genomic_DNA"/>
</dbReference>
<comment type="caution">
    <text evidence="1">The sequence shown here is derived from an EMBL/GenBank/DDBJ whole genome shotgun (WGS) entry which is preliminary data.</text>
</comment>
<protein>
    <submittedName>
        <fullName evidence="1">Uncharacterized protein</fullName>
    </submittedName>
</protein>
<organism evidence="1 2">
    <name type="scientific">Candidatus Lambdaproteobacteria bacterium RIFOXYD2_FULL_50_16</name>
    <dbReference type="NCBI Taxonomy" id="1817772"/>
    <lineage>
        <taxon>Bacteria</taxon>
        <taxon>Pseudomonadati</taxon>
        <taxon>Pseudomonadota</taxon>
        <taxon>Candidatus Lambdaproteobacteria</taxon>
    </lineage>
</organism>
<name>A0A1F6GAR6_9PROT</name>
<dbReference type="STRING" id="1817772.A2527_08470"/>
<accession>A0A1F6GAR6</accession>
<reference evidence="1 2" key="1">
    <citation type="journal article" date="2016" name="Nat. Commun.">
        <title>Thousands of microbial genomes shed light on interconnected biogeochemical processes in an aquifer system.</title>
        <authorList>
            <person name="Anantharaman K."/>
            <person name="Brown C.T."/>
            <person name="Hug L.A."/>
            <person name="Sharon I."/>
            <person name="Castelle C.J."/>
            <person name="Probst A.J."/>
            <person name="Thomas B.C."/>
            <person name="Singh A."/>
            <person name="Wilkins M.J."/>
            <person name="Karaoz U."/>
            <person name="Brodie E.L."/>
            <person name="Williams K.H."/>
            <person name="Hubbard S.S."/>
            <person name="Banfield J.F."/>
        </authorList>
    </citation>
    <scope>NUCLEOTIDE SEQUENCE [LARGE SCALE GENOMIC DNA]</scope>
</reference>
<dbReference type="Pfam" id="PF01136">
    <property type="entry name" value="Peptidase_U32"/>
    <property type="match status" value="1"/>
</dbReference>
<gene>
    <name evidence="1" type="ORF">A2527_08470</name>
</gene>